<sequence>MNWVPAMRFEILPGLPPYGPRAVSFTGRGEHEFREGLVVRFYPEKSDPWVGNFLGGMTNCTAVLDHPNGADVIVVADGHTCVIDPESRAMRDCAAWDDIAAVFPLHQLGLVVFQGLVDFAAVRSDNSGWISPRISWDSFRNVKVHETELTGEAWTPVGDIWAPFTLDLLTGHCADGIYEKDMARAVRVGS</sequence>
<name>A0A0R3MPF6_9BRAD</name>
<protein>
    <submittedName>
        <fullName evidence="1">Uncharacterized protein</fullName>
    </submittedName>
</protein>
<reference evidence="1 2" key="1">
    <citation type="submission" date="2014-03" db="EMBL/GenBank/DDBJ databases">
        <title>Bradyrhizobium valentinum sp. nov., isolated from effective nodules of Lupinus mariae-josephae, a lupine endemic of basic-lime soils in Eastern Spain.</title>
        <authorList>
            <person name="Duran D."/>
            <person name="Rey L."/>
            <person name="Navarro A."/>
            <person name="Busquets A."/>
            <person name="Imperial J."/>
            <person name="Ruiz-Argueso T."/>
        </authorList>
    </citation>
    <scope>NUCLEOTIDE SEQUENCE [LARGE SCALE GENOMIC DNA]</scope>
    <source>
        <strain evidence="1 2">Ro19</strain>
    </source>
</reference>
<comment type="caution">
    <text evidence="1">The sequence shown here is derived from an EMBL/GenBank/DDBJ whole genome shotgun (WGS) entry which is preliminary data.</text>
</comment>
<dbReference type="EMBL" id="LLYA01000192">
    <property type="protein sequence ID" value="KRR18870.1"/>
    <property type="molecule type" value="Genomic_DNA"/>
</dbReference>
<accession>A0A0R3MPF6</accession>
<proteinExistence type="predicted"/>
<keyword evidence="2" id="KW-1185">Reference proteome</keyword>
<dbReference type="AlphaFoldDB" id="A0A0R3MPF6"/>
<dbReference type="Proteomes" id="UP000052023">
    <property type="component" value="Unassembled WGS sequence"/>
</dbReference>
<gene>
    <name evidence="1" type="ORF">CQ13_10595</name>
</gene>
<organism evidence="1 2">
    <name type="scientific">Bradyrhizobium retamae</name>
    <dbReference type="NCBI Taxonomy" id="1300035"/>
    <lineage>
        <taxon>Bacteria</taxon>
        <taxon>Pseudomonadati</taxon>
        <taxon>Pseudomonadota</taxon>
        <taxon>Alphaproteobacteria</taxon>
        <taxon>Hyphomicrobiales</taxon>
        <taxon>Nitrobacteraceae</taxon>
        <taxon>Bradyrhizobium</taxon>
    </lineage>
</organism>
<evidence type="ECO:0000313" key="1">
    <source>
        <dbReference type="EMBL" id="KRR18870.1"/>
    </source>
</evidence>
<dbReference type="OrthoDB" id="8449305at2"/>
<evidence type="ECO:0000313" key="2">
    <source>
        <dbReference type="Proteomes" id="UP000052023"/>
    </source>
</evidence>